<sequence length="472" mass="50577">MTTALGGILRALSDASGRVLVEYRGRRFTGADLLTRIEARAADLRQAGLGAGQTVLIVVSDNLAAIEQMIACWMNGSCGHFVDFRSPPARIAEWRARLSPSLVVGLRAMTGGDVRIQPRDPAATDGFLPVEADPSSRALHLASSGTTGLPTLTDVTQARLAEVLQHSAVELHRDPRGATLSSVSVAFSASAYLWLRHLLVGQPILALDLVHRIEELDTALQRADVVECSLPPGAIRRLLALPSDRVPRYPQLVRFSTVGGPARPEDKVAAVTRLSPVFAMTYSCAGVGLVSRIRGAEILERPSSCGRPALPVVVEIRDGDRRCGPGEVGEVVISTDRVTGHRPGDLGWLDAGGYLHLTGRVQGLLSRKGVNFSAERIVSACLSLPQVIDAGVAVLDGADGDDEAHLVVQAARDRGDSLAGILARHLRQTLPVTEQPDAIHIWSDLPLTPAGKIDQRALCDKVRKKRDDREQH</sequence>
<dbReference type="RefSeq" id="WP_136394796.1">
    <property type="nucleotide sequence ID" value="NZ_SSND01000003.1"/>
</dbReference>
<dbReference type="InterPro" id="IPR050237">
    <property type="entry name" value="ATP-dep_AMP-bd_enzyme"/>
</dbReference>
<dbReference type="AlphaFoldDB" id="A0A4S3MKP7"/>
<dbReference type="Gene3D" id="3.30.300.30">
    <property type="match status" value="1"/>
</dbReference>
<organism evidence="2 3">
    <name type="scientific">Aliigemmobacter aestuarii</name>
    <dbReference type="NCBI Taxonomy" id="1445661"/>
    <lineage>
        <taxon>Bacteria</taxon>
        <taxon>Pseudomonadati</taxon>
        <taxon>Pseudomonadota</taxon>
        <taxon>Alphaproteobacteria</taxon>
        <taxon>Rhodobacterales</taxon>
        <taxon>Paracoccaceae</taxon>
        <taxon>Aliigemmobacter</taxon>
    </lineage>
</organism>
<dbReference type="SUPFAM" id="SSF56801">
    <property type="entry name" value="Acetyl-CoA synthetase-like"/>
    <property type="match status" value="1"/>
</dbReference>
<dbReference type="Pfam" id="PF00501">
    <property type="entry name" value="AMP-binding"/>
    <property type="match status" value="1"/>
</dbReference>
<evidence type="ECO:0000313" key="3">
    <source>
        <dbReference type="Proteomes" id="UP000309450"/>
    </source>
</evidence>
<dbReference type="InterPro" id="IPR042099">
    <property type="entry name" value="ANL_N_sf"/>
</dbReference>
<evidence type="ECO:0000259" key="1">
    <source>
        <dbReference type="Pfam" id="PF00501"/>
    </source>
</evidence>
<dbReference type="InterPro" id="IPR000873">
    <property type="entry name" value="AMP-dep_synth/lig_dom"/>
</dbReference>
<dbReference type="InterPro" id="IPR045851">
    <property type="entry name" value="AMP-bd_C_sf"/>
</dbReference>
<dbReference type="Proteomes" id="UP000309450">
    <property type="component" value="Unassembled WGS sequence"/>
</dbReference>
<accession>A0A4S3MKP7</accession>
<keyword evidence="3" id="KW-1185">Reference proteome</keyword>
<dbReference type="PANTHER" id="PTHR43767:SF10">
    <property type="entry name" value="SURFACTIN SYNTHASE SUBUNIT 1"/>
    <property type="match status" value="1"/>
</dbReference>
<dbReference type="Gene3D" id="3.40.50.12780">
    <property type="entry name" value="N-terminal domain of ligase-like"/>
    <property type="match status" value="1"/>
</dbReference>
<reference evidence="2 3" key="1">
    <citation type="submission" date="2019-04" db="EMBL/GenBank/DDBJ databases">
        <title>Draft genome sequence of Gemmobacter aestuarii sp. nov.</title>
        <authorList>
            <person name="Hameed A."/>
            <person name="Lin S.-Y."/>
            <person name="Shahina M."/>
            <person name="Lai W.-A."/>
            <person name="Young C.-C."/>
        </authorList>
    </citation>
    <scope>NUCLEOTIDE SEQUENCE [LARGE SCALE GENOMIC DNA]</scope>
    <source>
        <strain evidence="2 3">CC-PW-75</strain>
    </source>
</reference>
<protein>
    <recommendedName>
        <fullName evidence="1">AMP-dependent synthetase/ligase domain-containing protein</fullName>
    </recommendedName>
</protein>
<name>A0A4S3MKP7_9RHOB</name>
<evidence type="ECO:0000313" key="2">
    <source>
        <dbReference type="EMBL" id="THD82768.1"/>
    </source>
</evidence>
<gene>
    <name evidence="2" type="ORF">E7811_11425</name>
</gene>
<comment type="caution">
    <text evidence="2">The sequence shown here is derived from an EMBL/GenBank/DDBJ whole genome shotgun (WGS) entry which is preliminary data.</text>
</comment>
<proteinExistence type="predicted"/>
<feature type="domain" description="AMP-dependent synthetase/ligase" evidence="1">
    <location>
        <begin position="17"/>
        <end position="338"/>
    </location>
</feature>
<dbReference type="PANTHER" id="PTHR43767">
    <property type="entry name" value="LONG-CHAIN-FATTY-ACID--COA LIGASE"/>
    <property type="match status" value="1"/>
</dbReference>
<dbReference type="OrthoDB" id="9803968at2"/>
<dbReference type="EMBL" id="SSND01000003">
    <property type="protein sequence ID" value="THD82768.1"/>
    <property type="molecule type" value="Genomic_DNA"/>
</dbReference>